<dbReference type="Pfam" id="PF01882">
    <property type="entry name" value="DUF58"/>
    <property type="match status" value="1"/>
</dbReference>
<dbReference type="SUPFAM" id="SSF53300">
    <property type="entry name" value="vWA-like"/>
    <property type="match status" value="1"/>
</dbReference>
<proteinExistence type="predicted"/>
<organism evidence="2 3">
    <name type="scientific">Oleiagrimonas citrea</name>
    <dbReference type="NCBI Taxonomy" id="1665687"/>
    <lineage>
        <taxon>Bacteria</taxon>
        <taxon>Pseudomonadati</taxon>
        <taxon>Pseudomonadota</taxon>
        <taxon>Gammaproteobacteria</taxon>
        <taxon>Lysobacterales</taxon>
        <taxon>Rhodanobacteraceae</taxon>
        <taxon>Oleiagrimonas</taxon>
    </lineage>
</organism>
<evidence type="ECO:0000313" key="3">
    <source>
        <dbReference type="Proteomes" id="UP000541636"/>
    </source>
</evidence>
<accession>A0A846ZPB7</accession>
<evidence type="ECO:0000259" key="1">
    <source>
        <dbReference type="Pfam" id="PF01882"/>
    </source>
</evidence>
<dbReference type="InterPro" id="IPR036465">
    <property type="entry name" value="vWFA_dom_sf"/>
</dbReference>
<dbReference type="Gene3D" id="3.40.50.410">
    <property type="entry name" value="von Willebrand factor, type A domain"/>
    <property type="match status" value="1"/>
</dbReference>
<keyword evidence="3" id="KW-1185">Reference proteome</keyword>
<dbReference type="InterPro" id="IPR002881">
    <property type="entry name" value="DUF58"/>
</dbReference>
<evidence type="ECO:0000313" key="2">
    <source>
        <dbReference type="EMBL" id="NKZ39410.1"/>
    </source>
</evidence>
<reference evidence="2 3" key="1">
    <citation type="journal article" date="2017" name="Int. J. Syst. Evol. Microbiol.">
        <title>Oleiagrimonas citrea sp. nov., a marine bacterium isolated from tidal flat sediment and emended description of the genus Oleiagrimonas Fang et al. 2015 and Oleiagrimonas soli.</title>
        <authorList>
            <person name="Yang S.H."/>
            <person name="Seo H.S."/>
            <person name="Seong C.N."/>
            <person name="Kwon K.K."/>
        </authorList>
    </citation>
    <scope>NUCLEOTIDE SEQUENCE [LARGE SCALE GENOMIC DNA]</scope>
    <source>
        <strain evidence="2 3">MEBiC09124</strain>
    </source>
</reference>
<protein>
    <submittedName>
        <fullName evidence="2">DUF58 domain-containing protein</fullName>
    </submittedName>
</protein>
<sequence>MDSLRKADAADGITRISLDELLALRRQLPRRLAPPVDRVHASRAGSHAASLRGRGMDYRESRAYQPGDDVRRLDWRLTARSGELHTKLFQEERERSLVVLLDTHTVMRFGTRRRYKSVQAARACALAAWLGVATSMRVGLATFGEEQKLLRPQGGTRGALTLLRGLCGPENPEPEETRVEPLSQALHRVRRLARNGSQVLLISDGESVDDDARAAMAALRRQASIRVLVIADVLESTLPPAGRYPVAWQETVRTLDLQSRAARAQFREALGRAPRALQNLARELQIPCRRIDTVDEPITAVAQLLGITLKGQGA</sequence>
<dbReference type="EMBL" id="JAAZQD010000004">
    <property type="protein sequence ID" value="NKZ39410.1"/>
    <property type="molecule type" value="Genomic_DNA"/>
</dbReference>
<feature type="domain" description="DUF58" evidence="1">
    <location>
        <begin position="60"/>
        <end position="269"/>
    </location>
</feature>
<comment type="caution">
    <text evidence="2">The sequence shown here is derived from an EMBL/GenBank/DDBJ whole genome shotgun (WGS) entry which is preliminary data.</text>
</comment>
<dbReference type="PANTHER" id="PTHR33608:SF12">
    <property type="entry name" value="DUF58 DOMAIN-CONTAINING PROTEIN"/>
    <property type="match status" value="1"/>
</dbReference>
<dbReference type="Proteomes" id="UP000541636">
    <property type="component" value="Unassembled WGS sequence"/>
</dbReference>
<gene>
    <name evidence="2" type="ORF">HF690_10670</name>
</gene>
<name>A0A846ZPB7_9GAMM</name>
<dbReference type="PANTHER" id="PTHR33608">
    <property type="entry name" value="BLL2464 PROTEIN"/>
    <property type="match status" value="1"/>
</dbReference>
<dbReference type="AlphaFoldDB" id="A0A846ZPB7"/>